<keyword evidence="1" id="KW-0732">Signal</keyword>
<feature type="domain" description="PE cleavage protein A C-terminal" evidence="2">
    <location>
        <begin position="112"/>
        <end position="395"/>
    </location>
</feature>
<dbReference type="EMBL" id="JAYJJT010000009">
    <property type="protein sequence ID" value="MEB3050065.1"/>
    <property type="molecule type" value="Genomic_DNA"/>
</dbReference>
<dbReference type="GO" id="GO:0008233">
    <property type="term" value="F:peptidase activity"/>
    <property type="evidence" value="ECO:0007669"/>
    <property type="project" value="UniProtKB-KW"/>
</dbReference>
<dbReference type="Pfam" id="PF20729">
    <property type="entry name" value="PE-PGRS_C"/>
    <property type="match status" value="1"/>
</dbReference>
<reference evidence="3 4" key="1">
    <citation type="submission" date="2023-12" db="EMBL/GenBank/DDBJ databases">
        <title>Description of new species of Mycobacterium terrae complex isolated from sewage at the Sao Paulo Zoological Park Foundation in Brazil.</title>
        <authorList>
            <person name="Romagnoli C.L."/>
            <person name="Conceicao E.C."/>
            <person name="Machado E."/>
            <person name="Barreto L.B.P.F."/>
            <person name="Sharma A."/>
            <person name="Silva N.M."/>
            <person name="Marques L.E."/>
            <person name="Juliana M.A."/>
            <person name="Lourenco M.C.S."/>
            <person name="Digiampietri L.A."/>
            <person name="Suffys P.N."/>
            <person name="Viana-Niero C."/>
        </authorList>
    </citation>
    <scope>NUCLEOTIDE SEQUENCE [LARGE SCALE GENOMIC DNA]</scope>
    <source>
        <strain evidence="3 4">MYC123</strain>
    </source>
</reference>
<feature type="chain" id="PRO_5047063218" evidence="1">
    <location>
        <begin position="27"/>
        <end position="407"/>
    </location>
</feature>
<protein>
    <submittedName>
        <fullName evidence="3">PecA family PE domain-processing aspartic protease</fullName>
    </submittedName>
</protein>
<feature type="signal peptide" evidence="1">
    <location>
        <begin position="1"/>
        <end position="26"/>
    </location>
</feature>
<gene>
    <name evidence="3" type="ORF">KV112_10015</name>
</gene>
<evidence type="ECO:0000313" key="4">
    <source>
        <dbReference type="Proteomes" id="UP001299046"/>
    </source>
</evidence>
<organism evidence="3 4">
    <name type="scientific">[Mycobacterium] zoologicum</name>
    <dbReference type="NCBI Taxonomy" id="2872311"/>
    <lineage>
        <taxon>Bacteria</taxon>
        <taxon>Bacillati</taxon>
        <taxon>Actinomycetota</taxon>
        <taxon>Actinomycetes</taxon>
        <taxon>Mycobacteriales</taxon>
        <taxon>Mycobacteriaceae</taxon>
        <taxon>Mycolicibacter</taxon>
    </lineage>
</organism>
<evidence type="ECO:0000313" key="3">
    <source>
        <dbReference type="EMBL" id="MEB3050065.1"/>
    </source>
</evidence>
<dbReference type="PROSITE" id="PS51318">
    <property type="entry name" value="TAT"/>
    <property type="match status" value="1"/>
</dbReference>
<sequence>MAVRRRRVIGAVVTAGAAVAVGSAPAANADFDDLLQPIIDALSMVDPGIAADTDPGSALASLDTLFDGWYQNLVLTPINDLDRWLFGGTFDASTIGSAAASGADTSDLSSFTVPLTVNSGTEPVVDVSVGGGSSVPVLVDTGSAGLIVPIWDINWSGINWSDLSGLPSINIGQFGSSVDYVYAELPTTVTFTDAAGNTVTTGTTDVDAVLFSFPVSMSSLFTGWDISSYLGGNADGVLGIGANALGPSPDSIPTTALPGALGDGVLIDQKAGTLTFGADPLTGGTTVDGSPNAPLYVSFDGGKTATEVSAIMDSGGVNGTIPVSLTNGSAGDVLASGQQVSVYSGDPTNGGTLLYDYTVNSASSNSPVIVSDTSMNTGNWLFQQNQVYVSTSGDGSMHIVPNNTVTP</sequence>
<dbReference type="RefSeq" id="WP_224864175.1">
    <property type="nucleotide sequence ID" value="NZ_JAYJJT010000009.1"/>
</dbReference>
<keyword evidence="3" id="KW-0645">Protease</keyword>
<name>A0ABU5YJS7_9MYCO</name>
<dbReference type="NCBIfam" id="NF038019">
    <property type="entry name" value="PE_process_PecA"/>
    <property type="match status" value="1"/>
</dbReference>
<evidence type="ECO:0000259" key="2">
    <source>
        <dbReference type="Pfam" id="PF20729"/>
    </source>
</evidence>
<dbReference type="SUPFAM" id="SSF50630">
    <property type="entry name" value="Acid proteases"/>
    <property type="match status" value="1"/>
</dbReference>
<evidence type="ECO:0000256" key="1">
    <source>
        <dbReference type="SAM" id="SignalP"/>
    </source>
</evidence>
<dbReference type="GO" id="GO:0006508">
    <property type="term" value="P:proteolysis"/>
    <property type="evidence" value="ECO:0007669"/>
    <property type="project" value="UniProtKB-KW"/>
</dbReference>
<proteinExistence type="predicted"/>
<comment type="caution">
    <text evidence="3">The sequence shown here is derived from an EMBL/GenBank/DDBJ whole genome shotgun (WGS) entry which is preliminary data.</text>
</comment>
<dbReference type="Proteomes" id="UP001299046">
    <property type="component" value="Unassembled WGS sequence"/>
</dbReference>
<dbReference type="InterPro" id="IPR048054">
    <property type="entry name" value="PecA_C"/>
</dbReference>
<dbReference type="InterPro" id="IPR021109">
    <property type="entry name" value="Peptidase_aspartic_dom_sf"/>
</dbReference>
<keyword evidence="3" id="KW-0378">Hydrolase</keyword>
<dbReference type="InterPro" id="IPR006311">
    <property type="entry name" value="TAT_signal"/>
</dbReference>
<dbReference type="Gene3D" id="2.40.70.10">
    <property type="entry name" value="Acid Proteases"/>
    <property type="match status" value="1"/>
</dbReference>
<keyword evidence="4" id="KW-1185">Reference proteome</keyword>
<accession>A0ABU5YJS7</accession>